<dbReference type="EMBL" id="BEXT01000001">
    <property type="protein sequence ID" value="GBC62226.1"/>
    <property type="molecule type" value="Genomic_DNA"/>
</dbReference>
<comment type="caution">
    <text evidence="2">The sequence shown here is derived from an EMBL/GenBank/DDBJ whole genome shotgun (WGS) entry which is preliminary data.</text>
</comment>
<feature type="domain" description="Transposase IS116/IS110/IS902 C-terminal" evidence="1">
    <location>
        <begin position="34"/>
        <end position="117"/>
    </location>
</feature>
<evidence type="ECO:0000259" key="1">
    <source>
        <dbReference type="Pfam" id="PF02371"/>
    </source>
</evidence>
<evidence type="ECO:0000313" key="2">
    <source>
        <dbReference type="EMBL" id="GBC62226.1"/>
    </source>
</evidence>
<dbReference type="PANTHER" id="PTHR33055:SF13">
    <property type="entry name" value="TRANSPOSASE"/>
    <property type="match status" value="1"/>
</dbReference>
<dbReference type="Pfam" id="PF02371">
    <property type="entry name" value="Transposase_20"/>
    <property type="match status" value="1"/>
</dbReference>
<organism evidence="2 3">
    <name type="scientific">Desulfonema ishimotonii</name>
    <dbReference type="NCBI Taxonomy" id="45657"/>
    <lineage>
        <taxon>Bacteria</taxon>
        <taxon>Pseudomonadati</taxon>
        <taxon>Thermodesulfobacteriota</taxon>
        <taxon>Desulfobacteria</taxon>
        <taxon>Desulfobacterales</taxon>
        <taxon>Desulfococcaceae</taxon>
        <taxon>Desulfonema</taxon>
    </lineage>
</organism>
<name>A0A401FZ56_9BACT</name>
<dbReference type="GO" id="GO:0003677">
    <property type="term" value="F:DNA binding"/>
    <property type="evidence" value="ECO:0007669"/>
    <property type="project" value="InterPro"/>
</dbReference>
<gene>
    <name evidence="2" type="ORF">DENIS_3195</name>
</gene>
<reference evidence="3" key="2">
    <citation type="submission" date="2019-01" db="EMBL/GenBank/DDBJ databases">
        <title>Genome sequence of Desulfonema ishimotonii strain Tokyo 01.</title>
        <authorList>
            <person name="Fukui M."/>
        </authorList>
    </citation>
    <scope>NUCLEOTIDE SEQUENCE [LARGE SCALE GENOMIC DNA]</scope>
    <source>
        <strain evidence="3">Tokyo 01</strain>
    </source>
</reference>
<dbReference type="GO" id="GO:0006313">
    <property type="term" value="P:DNA transposition"/>
    <property type="evidence" value="ECO:0007669"/>
    <property type="project" value="InterPro"/>
</dbReference>
<keyword evidence="3" id="KW-1185">Reference proteome</keyword>
<reference evidence="3" key="1">
    <citation type="submission" date="2017-11" db="EMBL/GenBank/DDBJ databases">
        <authorList>
            <person name="Watanabe M."/>
            <person name="Kojima H."/>
        </authorList>
    </citation>
    <scope>NUCLEOTIDE SEQUENCE [LARGE SCALE GENOMIC DNA]</scope>
    <source>
        <strain evidence="3">Tokyo 01</strain>
    </source>
</reference>
<sequence length="159" mass="17628">MTEMITFINRQMTGIENEILRIIASCSVRKRKAKILKSIPGIGPVISGVLISQMPELGQIGRKQIAALAGLAPFNRDSGRTRGRRHIYGGRAAVRCQLHMGVLSAIRYNSAIKKFYKRLIEAGKIPKVAMVACARKLLVIANTMIKNNTLWRENDAKNA</sequence>
<dbReference type="PANTHER" id="PTHR33055">
    <property type="entry name" value="TRANSPOSASE FOR INSERTION SEQUENCE ELEMENT IS1111A"/>
    <property type="match status" value="1"/>
</dbReference>
<dbReference type="OrthoDB" id="9795150at2"/>
<dbReference type="InterPro" id="IPR047650">
    <property type="entry name" value="Transpos_IS110"/>
</dbReference>
<proteinExistence type="predicted"/>
<dbReference type="Proteomes" id="UP000288096">
    <property type="component" value="Unassembled WGS sequence"/>
</dbReference>
<dbReference type="InterPro" id="IPR003346">
    <property type="entry name" value="Transposase_20"/>
</dbReference>
<dbReference type="AlphaFoldDB" id="A0A401FZ56"/>
<dbReference type="GO" id="GO:0004803">
    <property type="term" value="F:transposase activity"/>
    <property type="evidence" value="ECO:0007669"/>
    <property type="project" value="InterPro"/>
</dbReference>
<protein>
    <submittedName>
        <fullName evidence="2">IS110 family transposase</fullName>
    </submittedName>
</protein>
<evidence type="ECO:0000313" key="3">
    <source>
        <dbReference type="Proteomes" id="UP000288096"/>
    </source>
</evidence>
<accession>A0A401FZ56</accession>